<evidence type="ECO:0000313" key="4">
    <source>
        <dbReference type="Proteomes" id="UP000217944"/>
    </source>
</evidence>
<reference evidence="3 4" key="1">
    <citation type="journal article" date="2017" name="Syst. Appl. Microbiol.">
        <title>Lebetimonas natsushimae sp. nov., a novel strictly anaerobic, moderately thermophilic chemoautotroph isolated from a deep-sea hydrothermal vent polychaete nest in the Mid-Okinawa Trough.</title>
        <authorList>
            <person name="Nagata R."/>
            <person name="Takaki Y."/>
            <person name="Tame A."/>
            <person name="Nunoura T."/>
            <person name="Muto H."/>
            <person name="Mino S."/>
            <person name="Sawayama S."/>
            <person name="Takai K."/>
            <person name="Nakagawa S."/>
        </authorList>
    </citation>
    <scope>NUCLEOTIDE SEQUENCE [LARGE SCALE GENOMIC DNA]</scope>
    <source>
        <strain evidence="3 4">HS1857</strain>
    </source>
</reference>
<dbReference type="EMBL" id="BDME01000001">
    <property type="protein sequence ID" value="GAX86993.1"/>
    <property type="molecule type" value="Genomic_DNA"/>
</dbReference>
<accession>A0A292YBU8</accession>
<keyword evidence="2" id="KW-0732">Signal</keyword>
<evidence type="ECO:0000256" key="2">
    <source>
        <dbReference type="SAM" id="SignalP"/>
    </source>
</evidence>
<keyword evidence="4" id="KW-1185">Reference proteome</keyword>
<dbReference type="Proteomes" id="UP000217944">
    <property type="component" value="Unassembled WGS sequence"/>
</dbReference>
<comment type="caution">
    <text evidence="3">The sequence shown here is derived from an EMBL/GenBank/DDBJ whole genome shotgun (WGS) entry which is preliminary data.</text>
</comment>
<proteinExistence type="predicted"/>
<feature type="chain" id="PRO_5012787541" evidence="2">
    <location>
        <begin position="24"/>
        <end position="684"/>
    </location>
</feature>
<feature type="region of interest" description="Disordered" evidence="1">
    <location>
        <begin position="664"/>
        <end position="684"/>
    </location>
</feature>
<dbReference type="AlphaFoldDB" id="A0A292YBU8"/>
<name>A0A292YBU8_9BACT</name>
<organism evidence="3 4">
    <name type="scientific">Lebetimonas natsushimae</name>
    <dbReference type="NCBI Taxonomy" id="1936991"/>
    <lineage>
        <taxon>Bacteria</taxon>
        <taxon>Pseudomonadati</taxon>
        <taxon>Campylobacterota</taxon>
        <taxon>Epsilonproteobacteria</taxon>
        <taxon>Nautiliales</taxon>
        <taxon>Nautiliaceae</taxon>
        <taxon>Lebetimonas</taxon>
    </lineage>
</organism>
<protein>
    <submittedName>
        <fullName evidence="3">Uncharacterized protein</fullName>
    </submittedName>
</protein>
<evidence type="ECO:0000313" key="3">
    <source>
        <dbReference type="EMBL" id="GAX86993.1"/>
    </source>
</evidence>
<feature type="signal peptide" evidence="2">
    <location>
        <begin position="1"/>
        <end position="23"/>
    </location>
</feature>
<evidence type="ECO:0000256" key="1">
    <source>
        <dbReference type="SAM" id="MobiDB-lite"/>
    </source>
</evidence>
<sequence length="684" mass="77817">MKGERMKKTFLSIVVVTSLVSFANADMAVDHLTIEAQPDSPATFGWGYDTKQKQTKSMCVEFTSMDTYYAGEPKKETIFTLAENNSEIVKNSGLSASASLKALVYGGTVSANNKTTIVGKTEASQYNLTLFASVLDYDPPKFIHIENVRLKPEMIEMLNDPKRKAEFRQRCGDGFIIGIQEGRDFLGTATVKKQTLKQSTELATETGLGVKYPGYEGKADVNYTEAVKNIFGSSNFEIRTYSTGADMPNPSNVDELKKYYENFSKNSNNYKRTVKYIVVPYSILPNFPSQNIFYGDTKEAYIGYMADVLWDLKAAIKDAEFVLSPYTQSFFALGSNNIIKKRRINAIYRYKDKWQKEFKDLLKAAKQCDKKFTKKCESLASFYNEKRRLQLENIFSKVLPDRYISDCYSPVEINLNDGVRVGNNIVNLSTAFNGKFDVIEGDTETGGNKVRVVAQLKLRPENRRLRADLSVAKIEWKKSRYKGMPLVTKNKKINPGDSGFARQISEYIFDLDDDRGHRSLKTCTWSRPLTKNLRRLIPGLKGYGNFRRYGFDGGYVYGLIDSISKKDARYQSDYGPGRGLLKKIRCEVDAKGRHDNELGCEKVEFKTFYLNLVSLQDQFANRWRDPNAYAEPAILVNFLRNKAINYKIKTSPKIPMYKLFKTSSNKTSNETPKSKPNIPIHIFH</sequence>
<gene>
    <name evidence="3" type="ORF">LNAT_P0288</name>
</gene>